<evidence type="ECO:0008006" key="3">
    <source>
        <dbReference type="Google" id="ProtNLM"/>
    </source>
</evidence>
<proteinExistence type="predicted"/>
<name>A0A1H1HRV8_9BURK</name>
<dbReference type="EMBL" id="FNKP01000002">
    <property type="protein sequence ID" value="SDR27838.1"/>
    <property type="molecule type" value="Genomic_DNA"/>
</dbReference>
<sequence length="231" mass="25931">MDTPIHGFGDRIVAIVPPAGDKLRAKTIVSRSNATQTGKYPSWKMGRMIQWANNSELNAFRLLDAEPRVLSFREYPLAIKLIYNGQARMHYPGLEVDLMSGRELWRVCTADQAVSTDETALTSLLASQLQSFGYTYRIITSESVALEPRLSIVRSLLRYGRKSITSLEREQMRRLLEEIGYVHWGTPDTGALGPRSRAIISRLTLEGVLGVPYHSPLESETIFTPTNLASY</sequence>
<evidence type="ECO:0000313" key="2">
    <source>
        <dbReference type="Proteomes" id="UP000183487"/>
    </source>
</evidence>
<keyword evidence="2" id="KW-1185">Reference proteome</keyword>
<dbReference type="AlphaFoldDB" id="A0A1H1HRV8"/>
<gene>
    <name evidence="1" type="ORF">SAMN05443245_4190</name>
</gene>
<protein>
    <recommendedName>
        <fullName evidence="3">TnsA endonuclease N-terminal domain-containing protein</fullName>
    </recommendedName>
</protein>
<evidence type="ECO:0000313" key="1">
    <source>
        <dbReference type="EMBL" id="SDR27838.1"/>
    </source>
</evidence>
<dbReference type="OrthoDB" id="509902at2"/>
<dbReference type="Proteomes" id="UP000183487">
    <property type="component" value="Unassembled WGS sequence"/>
</dbReference>
<reference evidence="2" key="1">
    <citation type="submission" date="2016-10" db="EMBL/GenBank/DDBJ databases">
        <authorList>
            <person name="Varghese N."/>
        </authorList>
    </citation>
    <scope>NUCLEOTIDE SEQUENCE [LARGE SCALE GENOMIC DNA]</scope>
    <source>
        <strain evidence="2">GAS106B</strain>
    </source>
</reference>
<organism evidence="1 2">
    <name type="scientific">Paraburkholderia fungorum</name>
    <dbReference type="NCBI Taxonomy" id="134537"/>
    <lineage>
        <taxon>Bacteria</taxon>
        <taxon>Pseudomonadati</taxon>
        <taxon>Pseudomonadota</taxon>
        <taxon>Betaproteobacteria</taxon>
        <taxon>Burkholderiales</taxon>
        <taxon>Burkholderiaceae</taxon>
        <taxon>Paraburkholderia</taxon>
    </lineage>
</organism>
<accession>A0A1H1HRV8</accession>
<dbReference type="RefSeq" id="WP_074768206.1">
    <property type="nucleotide sequence ID" value="NZ_FNKP01000002.1"/>
</dbReference>